<dbReference type="Gene3D" id="3.10.20.810">
    <property type="entry name" value="Phosphoribosyl-AMP cyclohydrolase"/>
    <property type="match status" value="1"/>
</dbReference>
<feature type="binding site" evidence="11">
    <location>
        <position position="76"/>
    </location>
    <ligand>
        <name>Mg(2+)</name>
        <dbReference type="ChEBI" id="CHEBI:18420"/>
    </ligand>
</feature>
<gene>
    <name evidence="11 13" type="primary">hisI</name>
    <name evidence="13" type="ORF">EXM22_03810</name>
</gene>
<feature type="binding site" evidence="11">
    <location>
        <position position="77"/>
    </location>
    <ligand>
        <name>Zn(2+)</name>
        <dbReference type="ChEBI" id="CHEBI:29105"/>
        <note>ligand shared between dimeric partners</note>
    </ligand>
</feature>
<evidence type="ECO:0000256" key="2">
    <source>
        <dbReference type="ARBA" id="ARBA00001460"/>
    </source>
</evidence>
<evidence type="ECO:0000256" key="1">
    <source>
        <dbReference type="ARBA" id="ARBA00000024"/>
    </source>
</evidence>
<reference evidence="13 14" key="1">
    <citation type="submission" date="2019-02" db="EMBL/GenBank/DDBJ databases">
        <title>Complete Genome Sequence and Methylome Analysis of free living Spirochaetas.</title>
        <authorList>
            <person name="Fomenkov A."/>
            <person name="Dubinina G."/>
            <person name="Leshcheva N."/>
            <person name="Mikheeva N."/>
            <person name="Grabovich M."/>
            <person name="Vincze T."/>
            <person name="Roberts R.J."/>
        </authorList>
    </citation>
    <scope>NUCLEOTIDE SEQUENCE [LARGE SCALE GENOMIC DNA]</scope>
    <source>
        <strain evidence="13 14">K2</strain>
    </source>
</reference>
<accession>A0A5C1QKM9</accession>
<keyword evidence="7 11" id="KW-0963">Cytoplasm</keyword>
<evidence type="ECO:0000256" key="8">
    <source>
        <dbReference type="ARBA" id="ARBA00022605"/>
    </source>
</evidence>
<evidence type="ECO:0000256" key="5">
    <source>
        <dbReference type="ARBA" id="ARBA00007731"/>
    </source>
</evidence>
<evidence type="ECO:0000256" key="10">
    <source>
        <dbReference type="ARBA" id="ARBA00023102"/>
    </source>
</evidence>
<dbReference type="GO" id="GO:0004635">
    <property type="term" value="F:phosphoribosyl-AMP cyclohydrolase activity"/>
    <property type="evidence" value="ECO:0007669"/>
    <property type="project" value="UniProtKB-UniRule"/>
</dbReference>
<evidence type="ECO:0000259" key="12">
    <source>
        <dbReference type="Pfam" id="PF01502"/>
    </source>
</evidence>
<comment type="subcellular location">
    <subcellularLocation>
        <location evidence="11">Cytoplasm</location>
    </subcellularLocation>
</comment>
<feature type="binding site" evidence="11">
    <location>
        <position position="94"/>
    </location>
    <ligand>
        <name>Zn(2+)</name>
        <dbReference type="ChEBI" id="CHEBI:29105"/>
        <note>ligand shared between dimeric partners</note>
    </ligand>
</feature>
<keyword evidence="14" id="KW-1185">Reference proteome</keyword>
<dbReference type="EMBL" id="CP036150">
    <property type="protein sequence ID" value="QEN07154.1"/>
    <property type="molecule type" value="Genomic_DNA"/>
</dbReference>
<dbReference type="InterPro" id="IPR002496">
    <property type="entry name" value="PRib_AMP_CycHydrolase_dom"/>
</dbReference>
<dbReference type="GO" id="GO:0004636">
    <property type="term" value="F:phosphoribosyl-ATP diphosphatase activity"/>
    <property type="evidence" value="ECO:0007669"/>
    <property type="project" value="UniProtKB-EC"/>
</dbReference>
<keyword evidence="10 11" id="KW-0368">Histidine biosynthesis</keyword>
<evidence type="ECO:0000256" key="4">
    <source>
        <dbReference type="ARBA" id="ARBA00005204"/>
    </source>
</evidence>
<organism evidence="13 14">
    <name type="scientific">Oceanispirochaeta crateris</name>
    <dbReference type="NCBI Taxonomy" id="2518645"/>
    <lineage>
        <taxon>Bacteria</taxon>
        <taxon>Pseudomonadati</taxon>
        <taxon>Spirochaetota</taxon>
        <taxon>Spirochaetia</taxon>
        <taxon>Spirochaetales</taxon>
        <taxon>Spirochaetaceae</taxon>
        <taxon>Oceanispirochaeta</taxon>
    </lineage>
</organism>
<dbReference type="FunFam" id="3.10.20.810:FF:000001">
    <property type="entry name" value="Histidine biosynthesis bifunctional protein HisIE"/>
    <property type="match status" value="1"/>
</dbReference>
<dbReference type="PANTHER" id="PTHR42945">
    <property type="entry name" value="HISTIDINE BIOSYNTHESIS BIFUNCTIONAL PROTEIN"/>
    <property type="match status" value="1"/>
</dbReference>
<comment type="cofactor">
    <cofactor evidence="11">
        <name>Zn(2+)</name>
        <dbReference type="ChEBI" id="CHEBI:29105"/>
    </cofactor>
    <text evidence="11">Binds 1 zinc ion per subunit.</text>
</comment>
<keyword evidence="11" id="KW-0460">Magnesium</keyword>
<dbReference type="GO" id="GO:0005737">
    <property type="term" value="C:cytoplasm"/>
    <property type="evidence" value="ECO:0007669"/>
    <property type="project" value="UniProtKB-SubCell"/>
</dbReference>
<evidence type="ECO:0000256" key="6">
    <source>
        <dbReference type="ARBA" id="ARBA00008299"/>
    </source>
</evidence>
<dbReference type="SUPFAM" id="SSF141734">
    <property type="entry name" value="HisI-like"/>
    <property type="match status" value="1"/>
</dbReference>
<dbReference type="Proteomes" id="UP000324209">
    <property type="component" value="Chromosome"/>
</dbReference>
<dbReference type="EC" id="3.5.4.19" evidence="11"/>
<sequence>MSECPLDFEKTKGLIPVIVQDFESKEILMQAYLNKEAWEESIRTSRGVYFSRSRQKLWRKGESSGNYQILKEVRIDCDNDSVLFVVEQIGGAACHTGHKSCYYRRWEDGILVETDKALFNPEEVYGPGH</sequence>
<evidence type="ECO:0000256" key="11">
    <source>
        <dbReference type="HAMAP-Rule" id="MF_01021"/>
    </source>
</evidence>
<dbReference type="GO" id="GO:0000105">
    <property type="term" value="P:L-histidine biosynthetic process"/>
    <property type="evidence" value="ECO:0007669"/>
    <property type="project" value="UniProtKB-UniRule"/>
</dbReference>
<comment type="similarity">
    <text evidence="5">In the C-terminal section; belongs to the PRA-PH family.</text>
</comment>
<dbReference type="NCBIfam" id="NF000768">
    <property type="entry name" value="PRK00051.1"/>
    <property type="match status" value="1"/>
</dbReference>
<dbReference type="Pfam" id="PF01502">
    <property type="entry name" value="PRA-CH"/>
    <property type="match status" value="1"/>
</dbReference>
<dbReference type="GO" id="GO:0000287">
    <property type="term" value="F:magnesium ion binding"/>
    <property type="evidence" value="ECO:0007669"/>
    <property type="project" value="UniProtKB-UniRule"/>
</dbReference>
<keyword evidence="11" id="KW-0862">Zinc</keyword>
<comment type="pathway">
    <text evidence="3 11">Amino-acid biosynthesis; L-histidine biosynthesis; L-histidine from 5-phospho-alpha-D-ribose 1-diphosphate: step 3/9.</text>
</comment>
<dbReference type="HAMAP" id="MF_01021">
    <property type="entry name" value="HisI"/>
    <property type="match status" value="1"/>
</dbReference>
<dbReference type="InterPro" id="IPR038019">
    <property type="entry name" value="PRib_AMP_CycHydrolase_sf"/>
</dbReference>
<evidence type="ECO:0000256" key="3">
    <source>
        <dbReference type="ARBA" id="ARBA00005169"/>
    </source>
</evidence>
<comment type="catalytic activity">
    <reaction evidence="2">
        <text>1-(5-phospho-beta-D-ribosyl)-ATP + H2O = 1-(5-phospho-beta-D-ribosyl)-5'-AMP + diphosphate + H(+)</text>
        <dbReference type="Rhea" id="RHEA:22828"/>
        <dbReference type="ChEBI" id="CHEBI:15377"/>
        <dbReference type="ChEBI" id="CHEBI:15378"/>
        <dbReference type="ChEBI" id="CHEBI:33019"/>
        <dbReference type="ChEBI" id="CHEBI:59457"/>
        <dbReference type="ChEBI" id="CHEBI:73183"/>
        <dbReference type="EC" id="3.6.1.31"/>
    </reaction>
</comment>
<feature type="binding site" evidence="11">
    <location>
        <position position="78"/>
    </location>
    <ligand>
        <name>Mg(2+)</name>
        <dbReference type="ChEBI" id="CHEBI:18420"/>
    </ligand>
</feature>
<name>A0A5C1QKM9_9SPIO</name>
<dbReference type="OrthoDB" id="9795769at2"/>
<dbReference type="UniPathway" id="UPA00031">
    <property type="reaction ID" value="UER00008"/>
</dbReference>
<evidence type="ECO:0000256" key="7">
    <source>
        <dbReference type="ARBA" id="ARBA00022490"/>
    </source>
</evidence>
<comment type="catalytic activity">
    <reaction evidence="1 11">
        <text>1-(5-phospho-beta-D-ribosyl)-5'-AMP + H2O = 1-(5-phospho-beta-D-ribosyl)-5-[(5-phospho-beta-D-ribosylamino)methylideneamino]imidazole-4-carboxamide</text>
        <dbReference type="Rhea" id="RHEA:20049"/>
        <dbReference type="ChEBI" id="CHEBI:15377"/>
        <dbReference type="ChEBI" id="CHEBI:58435"/>
        <dbReference type="ChEBI" id="CHEBI:59457"/>
        <dbReference type="EC" id="3.5.4.19"/>
    </reaction>
</comment>
<comment type="similarity">
    <text evidence="6">In the N-terminal section; belongs to the PRA-CH family.</text>
</comment>
<dbReference type="PANTHER" id="PTHR42945:SF1">
    <property type="entry name" value="HISTIDINE BIOSYNTHESIS BIFUNCTIONAL PROTEIN HIS7"/>
    <property type="match status" value="1"/>
</dbReference>
<comment type="similarity">
    <text evidence="11">Belongs to the PRA-CH family.</text>
</comment>
<proteinExistence type="inferred from homology"/>
<evidence type="ECO:0000313" key="14">
    <source>
        <dbReference type="Proteomes" id="UP000324209"/>
    </source>
</evidence>
<dbReference type="GO" id="GO:0008270">
    <property type="term" value="F:zinc ion binding"/>
    <property type="evidence" value="ECO:0007669"/>
    <property type="project" value="UniProtKB-UniRule"/>
</dbReference>
<dbReference type="RefSeq" id="WP_149485236.1">
    <property type="nucleotide sequence ID" value="NZ_CP036150.1"/>
</dbReference>
<feature type="binding site" evidence="11">
    <location>
        <position position="80"/>
    </location>
    <ligand>
        <name>Mg(2+)</name>
        <dbReference type="ChEBI" id="CHEBI:18420"/>
    </ligand>
</feature>
<keyword evidence="9 11" id="KW-0378">Hydrolase</keyword>
<keyword evidence="11" id="KW-0479">Metal-binding</keyword>
<keyword evidence="8 11" id="KW-0028">Amino-acid biosynthesis</keyword>
<comment type="pathway">
    <text evidence="4">Amino-acid biosynthesis; L-histidine biosynthesis; L-histidine from 5-phospho-alpha-D-ribose 1-diphosphate: step 2/9.</text>
</comment>
<comment type="function">
    <text evidence="11">Catalyzes the hydrolysis of the adenine ring of phosphoribosyl-AMP.</text>
</comment>
<dbReference type="InterPro" id="IPR026660">
    <property type="entry name" value="PRA-CH"/>
</dbReference>
<comment type="cofactor">
    <cofactor evidence="11">
        <name>Mg(2+)</name>
        <dbReference type="ChEBI" id="CHEBI:18420"/>
    </cofactor>
    <text evidence="11">Binds 1 Mg(2+) ion per subunit.</text>
</comment>
<protein>
    <recommendedName>
        <fullName evidence="11">Phosphoribosyl-AMP cyclohydrolase</fullName>
        <shortName evidence="11">PRA-CH</shortName>
        <ecNumber evidence="11">3.5.4.19</ecNumber>
    </recommendedName>
</protein>
<evidence type="ECO:0000256" key="9">
    <source>
        <dbReference type="ARBA" id="ARBA00022801"/>
    </source>
</evidence>
<dbReference type="KEGG" id="ock:EXM22_03810"/>
<evidence type="ECO:0000313" key="13">
    <source>
        <dbReference type="EMBL" id="QEN07154.1"/>
    </source>
</evidence>
<feature type="domain" description="Phosphoribosyl-AMP cyclohydrolase" evidence="12">
    <location>
        <begin position="29"/>
        <end position="103"/>
    </location>
</feature>
<feature type="binding site" evidence="11">
    <location>
        <position position="101"/>
    </location>
    <ligand>
        <name>Zn(2+)</name>
        <dbReference type="ChEBI" id="CHEBI:29105"/>
        <note>ligand shared between dimeric partners</note>
    </ligand>
</feature>
<comment type="subunit">
    <text evidence="11">Homodimer.</text>
</comment>
<dbReference type="AlphaFoldDB" id="A0A5C1QKM9"/>